<evidence type="ECO:0000259" key="7">
    <source>
        <dbReference type="PROSITE" id="PS50089"/>
    </source>
</evidence>
<dbReference type="Pfam" id="PF00097">
    <property type="entry name" value="zf-C3HC4"/>
    <property type="match status" value="1"/>
</dbReference>
<dbReference type="Gene3D" id="3.30.40.10">
    <property type="entry name" value="Zinc/RING finger domain, C3HC4 (zinc finger)"/>
    <property type="match status" value="1"/>
</dbReference>
<evidence type="ECO:0000313" key="9">
    <source>
        <dbReference type="Proteomes" id="UP000694392"/>
    </source>
</evidence>
<protein>
    <submittedName>
        <fullName evidence="8">ORC ubiquitin ligase 1</fullName>
    </submittedName>
</protein>
<keyword evidence="1" id="KW-0479">Metal-binding</keyword>
<dbReference type="AlphaFoldDB" id="A0A8D0G6F8"/>
<dbReference type="CDD" id="cd16562">
    <property type="entry name" value="RING-HC_RNF219"/>
    <property type="match status" value="1"/>
</dbReference>
<feature type="region of interest" description="Disordered" evidence="6">
    <location>
        <begin position="258"/>
        <end position="327"/>
    </location>
</feature>
<evidence type="ECO:0000256" key="2">
    <source>
        <dbReference type="ARBA" id="ARBA00022771"/>
    </source>
</evidence>
<feature type="compositionally biased region" description="Polar residues" evidence="6">
    <location>
        <begin position="258"/>
        <end position="273"/>
    </location>
</feature>
<evidence type="ECO:0000256" key="1">
    <source>
        <dbReference type="ARBA" id="ARBA00022723"/>
    </source>
</evidence>
<reference evidence="8" key="1">
    <citation type="submission" date="2025-08" db="UniProtKB">
        <authorList>
            <consortium name="Ensembl"/>
        </authorList>
    </citation>
    <scope>IDENTIFICATION</scope>
</reference>
<evidence type="ECO:0000256" key="4">
    <source>
        <dbReference type="PROSITE-ProRule" id="PRU00175"/>
    </source>
</evidence>
<evidence type="ECO:0000256" key="3">
    <source>
        <dbReference type="ARBA" id="ARBA00022833"/>
    </source>
</evidence>
<dbReference type="InterPro" id="IPR018957">
    <property type="entry name" value="Znf_C3HC4_RING-type"/>
</dbReference>
<keyword evidence="2 4" id="KW-0863">Zinc-finger</keyword>
<gene>
    <name evidence="8" type="primary">OBI1</name>
</gene>
<feature type="region of interest" description="Disordered" evidence="6">
    <location>
        <begin position="131"/>
        <end position="157"/>
    </location>
</feature>
<evidence type="ECO:0000256" key="6">
    <source>
        <dbReference type="SAM" id="MobiDB-lite"/>
    </source>
</evidence>
<keyword evidence="9" id="KW-1185">Reference proteome</keyword>
<dbReference type="Ensembl" id="ENSSPUT00000001970.1">
    <property type="protein sequence ID" value="ENSSPUP00000001868.1"/>
    <property type="gene ID" value="ENSSPUG00000001442.1"/>
</dbReference>
<dbReference type="Proteomes" id="UP000694392">
    <property type="component" value="Unplaced"/>
</dbReference>
<dbReference type="InterPro" id="IPR035691">
    <property type="entry name" value="OBI1_RING-HC"/>
</dbReference>
<dbReference type="PANTHER" id="PTHR14609:SF1">
    <property type="entry name" value="ORC UBIQUITIN LIGASE 1"/>
    <property type="match status" value="1"/>
</dbReference>
<sequence>MAQNVQNFTLSLTLPITCHICLGKVRHPVICVNNHVFCSICIEVWLKNNSQCPACRIPITPENPCKEIIGGTSESEPIFSPAVRKHLRKTRLELLHKEYEDEIESLQKELEDLRGKNLSLEAQLKTVLDPLPLALPDKKEEGPPPADEEESRAGPETLEEWTKKLKATNEMYEKAKDDVEKLTEVNKHKLRLENGALVRENLRLKAEVDSRSPQKFGRFTVAALQSKLEQCERETSRLKKALERSDKYIEDLESQVSQLERTNEEAQNVSSVSKAALSADTKGSESSEEDNASSKSQAECLEKTTNPSPDDLEQPTDDGMLNNEVLAGVERCSDSVSQDCSNESVTHSPANKELFAGCQERLLDIDVENMDSCLKQEWDKMEDSAPYKDEELYDLPDPCTPSLSLSCLQLNTPDVKDGPLVKQESKRKSPTFLRKLEFEDFCDTSDDCNKDSPQHSASSCDSEKNLGHFTAAKPGFWNSCQTNYAENLDFEGSEPSVISSHSGEPSAKSSDKISSCVSKRLHNICSSEMNRTRTSSEASMDAAYLDKISELDSMMSESDNSKSPYYNFKSDLENPSKSVQCSELAEEENKKLEERSKQNTPKCPESDELSADENEWKSATFSILSPSGVDMNEHFPLFASQASGTNEIKPQNLLFQREFSQSFLFSNSQRLFEEHKFGSSLFKMSSEMQNLHNQLQSPWSSSFLPDKKNKSINQSTKRKIQSSLSSASPSKTTKN</sequence>
<keyword evidence="5" id="KW-0175">Coiled coil</keyword>
<accession>A0A8D0G6F8</accession>
<dbReference type="GeneTree" id="ENSGT00390000013512"/>
<feature type="compositionally biased region" description="Basic and acidic residues" evidence="6">
    <location>
        <begin position="587"/>
        <end position="597"/>
    </location>
</feature>
<dbReference type="SUPFAM" id="SSF57850">
    <property type="entry name" value="RING/U-box"/>
    <property type="match status" value="1"/>
</dbReference>
<dbReference type="InterPro" id="IPR013083">
    <property type="entry name" value="Znf_RING/FYVE/PHD"/>
</dbReference>
<proteinExistence type="predicted"/>
<dbReference type="InterPro" id="IPR001841">
    <property type="entry name" value="Znf_RING"/>
</dbReference>
<feature type="region of interest" description="Disordered" evidence="6">
    <location>
        <begin position="493"/>
        <end position="514"/>
    </location>
</feature>
<reference evidence="8" key="2">
    <citation type="submission" date="2025-09" db="UniProtKB">
        <authorList>
            <consortium name="Ensembl"/>
        </authorList>
    </citation>
    <scope>IDENTIFICATION</scope>
</reference>
<name>A0A8D0G6F8_SPHPU</name>
<feature type="coiled-coil region" evidence="5">
    <location>
        <begin position="89"/>
        <end position="123"/>
    </location>
</feature>
<dbReference type="OMA" id="NDMYEKV"/>
<feature type="compositionally biased region" description="Polar residues" evidence="6">
    <location>
        <begin position="555"/>
        <end position="564"/>
    </location>
</feature>
<organism evidence="8 9">
    <name type="scientific">Sphenodon punctatus</name>
    <name type="common">Tuatara</name>
    <name type="synonym">Hatteria punctata</name>
    <dbReference type="NCBI Taxonomy" id="8508"/>
    <lineage>
        <taxon>Eukaryota</taxon>
        <taxon>Metazoa</taxon>
        <taxon>Chordata</taxon>
        <taxon>Craniata</taxon>
        <taxon>Vertebrata</taxon>
        <taxon>Euteleostomi</taxon>
        <taxon>Lepidosauria</taxon>
        <taxon>Sphenodontia</taxon>
        <taxon>Sphenodontidae</taxon>
        <taxon>Sphenodon</taxon>
    </lineage>
</organism>
<dbReference type="GO" id="GO:0006513">
    <property type="term" value="P:protein monoubiquitination"/>
    <property type="evidence" value="ECO:0007669"/>
    <property type="project" value="Ensembl"/>
</dbReference>
<dbReference type="GO" id="GO:0008270">
    <property type="term" value="F:zinc ion binding"/>
    <property type="evidence" value="ECO:0007669"/>
    <property type="project" value="UniProtKB-KW"/>
</dbReference>
<dbReference type="GO" id="GO:0051865">
    <property type="term" value="P:protein autoubiquitination"/>
    <property type="evidence" value="ECO:0007669"/>
    <property type="project" value="Ensembl"/>
</dbReference>
<dbReference type="PANTHER" id="PTHR14609">
    <property type="entry name" value="RING FINGER PROTEIN 219"/>
    <property type="match status" value="1"/>
</dbReference>
<keyword evidence="3" id="KW-0862">Zinc</keyword>
<feature type="compositionally biased region" description="Polar residues" evidence="6">
    <location>
        <begin position="693"/>
        <end position="703"/>
    </location>
</feature>
<dbReference type="GO" id="GO:0006275">
    <property type="term" value="P:regulation of DNA replication"/>
    <property type="evidence" value="ECO:0007669"/>
    <property type="project" value="Ensembl"/>
</dbReference>
<feature type="region of interest" description="Disordered" evidence="6">
    <location>
        <begin position="693"/>
        <end position="735"/>
    </location>
</feature>
<evidence type="ECO:0000256" key="5">
    <source>
        <dbReference type="SAM" id="Coils"/>
    </source>
</evidence>
<evidence type="ECO:0000313" key="8">
    <source>
        <dbReference type="Ensembl" id="ENSSPUP00000001868.1"/>
    </source>
</evidence>
<dbReference type="GO" id="GO:0003682">
    <property type="term" value="F:chromatin binding"/>
    <property type="evidence" value="ECO:0007669"/>
    <property type="project" value="Ensembl"/>
</dbReference>
<feature type="compositionally biased region" description="Low complexity" evidence="6">
    <location>
        <begin position="722"/>
        <end position="735"/>
    </location>
</feature>
<feature type="domain" description="RING-type" evidence="7">
    <location>
        <begin position="18"/>
        <end position="56"/>
    </location>
</feature>
<dbReference type="GO" id="GO:0004842">
    <property type="term" value="F:ubiquitin-protein transferase activity"/>
    <property type="evidence" value="ECO:0007669"/>
    <property type="project" value="Ensembl"/>
</dbReference>
<feature type="region of interest" description="Disordered" evidence="6">
    <location>
        <begin position="555"/>
        <end position="611"/>
    </location>
</feature>
<dbReference type="GO" id="GO:0000785">
    <property type="term" value="C:chromatin"/>
    <property type="evidence" value="ECO:0007669"/>
    <property type="project" value="Ensembl"/>
</dbReference>
<dbReference type="PROSITE" id="PS50089">
    <property type="entry name" value="ZF_RING_2"/>
    <property type="match status" value="1"/>
</dbReference>
<dbReference type="InterPro" id="IPR039209">
    <property type="entry name" value="OBI1"/>
</dbReference>
<feature type="compositionally biased region" description="Polar residues" evidence="6">
    <location>
        <begin position="293"/>
        <end position="308"/>
    </location>
</feature>
<feature type="coiled-coil region" evidence="5">
    <location>
        <begin position="158"/>
        <end position="185"/>
    </location>
</feature>